<proteinExistence type="predicted"/>
<keyword evidence="1" id="KW-0238">DNA-binding</keyword>
<protein>
    <submittedName>
        <fullName evidence="4">Helix-turn-helix domain-containing protein</fullName>
    </submittedName>
</protein>
<reference evidence="4 5" key="1">
    <citation type="submission" date="2020-02" db="EMBL/GenBank/DDBJ databases">
        <authorList>
            <person name="Gao J."/>
            <person name="Sun J."/>
        </authorList>
    </citation>
    <scope>NUCLEOTIDE SEQUENCE [LARGE SCALE GENOMIC DNA]</scope>
    <source>
        <strain evidence="4 5">7124</strain>
    </source>
</reference>
<dbReference type="NCBIfam" id="NF005061">
    <property type="entry name" value="PRK06474.1"/>
    <property type="match status" value="1"/>
</dbReference>
<dbReference type="SMART" id="SM00418">
    <property type="entry name" value="HTH_ARSR"/>
    <property type="match status" value="1"/>
</dbReference>
<evidence type="ECO:0000256" key="1">
    <source>
        <dbReference type="ARBA" id="ARBA00023125"/>
    </source>
</evidence>
<dbReference type="GO" id="GO:0003677">
    <property type="term" value="F:DNA binding"/>
    <property type="evidence" value="ECO:0007669"/>
    <property type="project" value="UniProtKB-KW"/>
</dbReference>
<dbReference type="AlphaFoldDB" id="A0A6M1PXT2"/>
<dbReference type="InterPro" id="IPR036390">
    <property type="entry name" value="WH_DNA-bd_sf"/>
</dbReference>
<dbReference type="InterPro" id="IPR001845">
    <property type="entry name" value="HTH_ArsR_DNA-bd_dom"/>
</dbReference>
<dbReference type="InterPro" id="IPR011991">
    <property type="entry name" value="ArsR-like_HTH"/>
</dbReference>
<dbReference type="SUPFAM" id="SSF46785">
    <property type="entry name" value="Winged helix' DNA-binding domain"/>
    <property type="match status" value="1"/>
</dbReference>
<dbReference type="Gene3D" id="6.10.140.2180">
    <property type="match status" value="1"/>
</dbReference>
<accession>A0A6M1PXT2</accession>
<evidence type="ECO:0000313" key="5">
    <source>
        <dbReference type="Proteomes" id="UP000480151"/>
    </source>
</evidence>
<name>A0A6M1PXT2_9BACL</name>
<evidence type="ECO:0000259" key="3">
    <source>
        <dbReference type="SMART" id="SM00418"/>
    </source>
</evidence>
<dbReference type="InterPro" id="IPR036388">
    <property type="entry name" value="WH-like_DNA-bd_sf"/>
</dbReference>
<dbReference type="RefSeq" id="WP_165102771.1">
    <property type="nucleotide sequence ID" value="NZ_JAAKGU010000013.1"/>
</dbReference>
<dbReference type="GO" id="GO:0003700">
    <property type="term" value="F:DNA-binding transcription factor activity"/>
    <property type="evidence" value="ECO:0007669"/>
    <property type="project" value="InterPro"/>
</dbReference>
<organism evidence="4 5">
    <name type="scientific">Paenibacillus apii</name>
    <dbReference type="NCBI Taxonomy" id="1850370"/>
    <lineage>
        <taxon>Bacteria</taxon>
        <taxon>Bacillati</taxon>
        <taxon>Bacillota</taxon>
        <taxon>Bacilli</taxon>
        <taxon>Bacillales</taxon>
        <taxon>Paenibacillaceae</taxon>
        <taxon>Paenibacillus</taxon>
    </lineage>
</organism>
<sequence>MAQSKADLILHPIRMRIIQALVNGRRRTTQQLVKELEDIPQATMYRHLNKLLKAGVLEVAEENKVRGAVEKVYYLSQGGEDATPADTTERASGEHMAFFLKFASSLIGDFSAYVQQEKYDMRQDGVSIRQVQLYLTDEEYAQLLEDMRRPMQKYAGNESGEGRRRRMISTIVIPGALSGLTGGADEGEEQNDVGRANEDGN</sequence>
<dbReference type="Gene3D" id="1.10.10.10">
    <property type="entry name" value="Winged helix-like DNA-binding domain superfamily/Winged helix DNA-binding domain"/>
    <property type="match status" value="1"/>
</dbReference>
<feature type="region of interest" description="Disordered" evidence="2">
    <location>
        <begin position="179"/>
        <end position="201"/>
    </location>
</feature>
<comment type="caution">
    <text evidence="4">The sequence shown here is derived from an EMBL/GenBank/DDBJ whole genome shotgun (WGS) entry which is preliminary data.</text>
</comment>
<evidence type="ECO:0000256" key="2">
    <source>
        <dbReference type="SAM" id="MobiDB-lite"/>
    </source>
</evidence>
<dbReference type="CDD" id="cd00090">
    <property type="entry name" value="HTH_ARSR"/>
    <property type="match status" value="1"/>
</dbReference>
<feature type="domain" description="HTH arsR-type" evidence="3">
    <location>
        <begin position="8"/>
        <end position="87"/>
    </location>
</feature>
<evidence type="ECO:0000313" key="4">
    <source>
        <dbReference type="EMBL" id="NGM85021.1"/>
    </source>
</evidence>
<gene>
    <name evidence="4" type="ORF">G5B47_21710</name>
</gene>
<dbReference type="Pfam" id="PF12840">
    <property type="entry name" value="HTH_20"/>
    <property type="match status" value="1"/>
</dbReference>
<dbReference type="EMBL" id="JAAKGU010000013">
    <property type="protein sequence ID" value="NGM85021.1"/>
    <property type="molecule type" value="Genomic_DNA"/>
</dbReference>
<keyword evidence="5" id="KW-1185">Reference proteome</keyword>
<dbReference type="Proteomes" id="UP000480151">
    <property type="component" value="Unassembled WGS sequence"/>
</dbReference>